<feature type="domain" description="Alpha-type protein kinase" evidence="4">
    <location>
        <begin position="1"/>
        <end position="22"/>
    </location>
</feature>
<reference evidence="5 6" key="1">
    <citation type="submission" date="2012-04" db="EMBL/GenBank/DDBJ databases">
        <title>The Genome Sequence of Saprolegnia declina VS20.</title>
        <authorList>
            <consortium name="The Broad Institute Genome Sequencing Platform"/>
            <person name="Russ C."/>
            <person name="Nusbaum C."/>
            <person name="Tyler B."/>
            <person name="van West P."/>
            <person name="Dieguez-Uribeondo J."/>
            <person name="de Bruijn I."/>
            <person name="Tripathy S."/>
            <person name="Jiang R."/>
            <person name="Young S.K."/>
            <person name="Zeng Q."/>
            <person name="Gargeya S."/>
            <person name="Fitzgerald M."/>
            <person name="Haas B."/>
            <person name="Abouelleil A."/>
            <person name="Alvarado L."/>
            <person name="Arachchi H.M."/>
            <person name="Berlin A."/>
            <person name="Chapman S.B."/>
            <person name="Goldberg J."/>
            <person name="Griggs A."/>
            <person name="Gujja S."/>
            <person name="Hansen M."/>
            <person name="Howarth C."/>
            <person name="Imamovic A."/>
            <person name="Larimer J."/>
            <person name="McCowen C."/>
            <person name="Montmayeur A."/>
            <person name="Murphy C."/>
            <person name="Neiman D."/>
            <person name="Pearson M."/>
            <person name="Priest M."/>
            <person name="Roberts A."/>
            <person name="Saif S."/>
            <person name="Shea T."/>
            <person name="Sisk P."/>
            <person name="Sykes S."/>
            <person name="Wortman J."/>
            <person name="Nusbaum C."/>
            <person name="Birren B."/>
        </authorList>
    </citation>
    <scope>NUCLEOTIDE SEQUENCE [LARGE SCALE GENOMIC DNA]</scope>
    <source>
        <strain evidence="5 6">VS20</strain>
    </source>
</reference>
<dbReference type="Proteomes" id="UP000030762">
    <property type="component" value="Unassembled WGS sequence"/>
</dbReference>
<evidence type="ECO:0000313" key="5">
    <source>
        <dbReference type="EMBL" id="EQC28085.1"/>
    </source>
</evidence>
<dbReference type="GeneID" id="19954905"/>
<accession>T0Q3T7</accession>
<evidence type="ECO:0000256" key="3">
    <source>
        <dbReference type="ARBA" id="ARBA00022777"/>
    </source>
</evidence>
<dbReference type="InterPro" id="IPR004166">
    <property type="entry name" value="a-kinase_dom"/>
</dbReference>
<organism evidence="5 6">
    <name type="scientific">Saprolegnia diclina (strain VS20)</name>
    <dbReference type="NCBI Taxonomy" id="1156394"/>
    <lineage>
        <taxon>Eukaryota</taxon>
        <taxon>Sar</taxon>
        <taxon>Stramenopiles</taxon>
        <taxon>Oomycota</taxon>
        <taxon>Saprolegniomycetes</taxon>
        <taxon>Saprolegniales</taxon>
        <taxon>Saprolegniaceae</taxon>
        <taxon>Saprolegnia</taxon>
    </lineage>
</organism>
<dbReference type="VEuPathDB" id="FungiDB:SDRG_14178"/>
<keyword evidence="3" id="KW-0418">Kinase</keyword>
<keyword evidence="2" id="KW-0808">Transferase</keyword>
<evidence type="ECO:0000256" key="1">
    <source>
        <dbReference type="ARBA" id="ARBA00022527"/>
    </source>
</evidence>
<gene>
    <name evidence="5" type="ORF">SDRG_14178</name>
</gene>
<dbReference type="RefSeq" id="XP_008618510.1">
    <property type="nucleotide sequence ID" value="XM_008620288.1"/>
</dbReference>
<proteinExistence type="predicted"/>
<protein>
    <recommendedName>
        <fullName evidence="4">Alpha-type protein kinase domain-containing protein</fullName>
    </recommendedName>
</protein>
<keyword evidence="6" id="KW-1185">Reference proteome</keyword>
<dbReference type="EMBL" id="JH767199">
    <property type="protein sequence ID" value="EQC28085.1"/>
    <property type="molecule type" value="Genomic_DNA"/>
</dbReference>
<evidence type="ECO:0000256" key="2">
    <source>
        <dbReference type="ARBA" id="ARBA00022679"/>
    </source>
</evidence>
<dbReference type="PROSITE" id="PS51158">
    <property type="entry name" value="ALPHA_KINASE"/>
    <property type="match status" value="1"/>
</dbReference>
<keyword evidence="1" id="KW-0723">Serine/threonine-protein kinase</keyword>
<dbReference type="GO" id="GO:0005524">
    <property type="term" value="F:ATP binding"/>
    <property type="evidence" value="ECO:0007669"/>
    <property type="project" value="InterPro"/>
</dbReference>
<evidence type="ECO:0000259" key="4">
    <source>
        <dbReference type="PROSITE" id="PS51158"/>
    </source>
</evidence>
<sequence>MTRFFATHECNALCTALGLPPFDGPDPMAAPLPLAPSEDEMRCSCWLCGATYTRTHAAVVAELKANDGCDVHCDACTALITATTSTVACSTCNRPVTFAAYRCEMEGEAPPTLCMGCTPPTLPTTWIKRIHAAVETAAQADGWATLAAVEHHLVTAHPEALEMHRRGLVGPDNSTLKEKLRLSLSLVRPPT</sequence>
<dbReference type="InParanoid" id="T0Q3T7"/>
<dbReference type="AlphaFoldDB" id="T0Q3T7"/>
<name>T0Q3T7_SAPDV</name>
<evidence type="ECO:0000313" key="6">
    <source>
        <dbReference type="Proteomes" id="UP000030762"/>
    </source>
</evidence>
<dbReference type="GO" id="GO:0004674">
    <property type="term" value="F:protein serine/threonine kinase activity"/>
    <property type="evidence" value="ECO:0007669"/>
    <property type="project" value="UniProtKB-KW"/>
</dbReference>